<sequence>MQAQYKNFDATAPTPIWQRDSTLVDCVNGKIQWPNVTMTQVFHNEAGLNLNGLNLPPLVLQRVQDHHVYLTSHADSYLVSAFFATFASFAKPFRAGTASTISKISVLVQGVTRERPVAVSWCRLCIGFKLNVDSSVGESFGRSGIGGVIRDTLGRIVFGFSKNIPARINLEAEALA</sequence>
<evidence type="ECO:0000313" key="1">
    <source>
        <dbReference type="EMBL" id="KAL3509975.1"/>
    </source>
</evidence>
<keyword evidence="2" id="KW-1185">Reference proteome</keyword>
<proteinExistence type="predicted"/>
<name>A0ABD2YRG9_9GENT</name>
<comment type="caution">
    <text evidence="1">The sequence shown here is derived from an EMBL/GenBank/DDBJ whole genome shotgun (WGS) entry which is preliminary data.</text>
</comment>
<dbReference type="InterPro" id="IPR044730">
    <property type="entry name" value="RNase_H-like_dom_plant"/>
</dbReference>
<dbReference type="AlphaFoldDB" id="A0ABD2YRG9"/>
<gene>
    <name evidence="1" type="ORF">ACH5RR_029376</name>
</gene>
<accession>A0ABD2YRG9</accession>
<reference evidence="1 2" key="1">
    <citation type="submission" date="2024-11" db="EMBL/GenBank/DDBJ databases">
        <title>A near-complete genome assembly of Cinchona calisaya.</title>
        <authorList>
            <person name="Lian D.C."/>
            <person name="Zhao X.W."/>
            <person name="Wei L."/>
        </authorList>
    </citation>
    <scope>NUCLEOTIDE SEQUENCE [LARGE SCALE GENOMIC DNA]</scope>
    <source>
        <tissue evidence="1">Nenye</tissue>
    </source>
</reference>
<dbReference type="EMBL" id="JBJUIK010000012">
    <property type="protein sequence ID" value="KAL3509975.1"/>
    <property type="molecule type" value="Genomic_DNA"/>
</dbReference>
<organism evidence="1 2">
    <name type="scientific">Cinchona calisaya</name>
    <dbReference type="NCBI Taxonomy" id="153742"/>
    <lineage>
        <taxon>Eukaryota</taxon>
        <taxon>Viridiplantae</taxon>
        <taxon>Streptophyta</taxon>
        <taxon>Embryophyta</taxon>
        <taxon>Tracheophyta</taxon>
        <taxon>Spermatophyta</taxon>
        <taxon>Magnoliopsida</taxon>
        <taxon>eudicotyledons</taxon>
        <taxon>Gunneridae</taxon>
        <taxon>Pentapetalae</taxon>
        <taxon>asterids</taxon>
        <taxon>lamiids</taxon>
        <taxon>Gentianales</taxon>
        <taxon>Rubiaceae</taxon>
        <taxon>Cinchonoideae</taxon>
        <taxon>Cinchoneae</taxon>
        <taxon>Cinchona</taxon>
    </lineage>
</organism>
<protein>
    <recommendedName>
        <fullName evidence="3">RNase H type-1 domain-containing protein</fullName>
    </recommendedName>
</protein>
<evidence type="ECO:0008006" key="3">
    <source>
        <dbReference type="Google" id="ProtNLM"/>
    </source>
</evidence>
<dbReference type="CDD" id="cd06222">
    <property type="entry name" value="RNase_H_like"/>
    <property type="match status" value="1"/>
</dbReference>
<dbReference type="Proteomes" id="UP001630127">
    <property type="component" value="Unassembled WGS sequence"/>
</dbReference>
<evidence type="ECO:0000313" key="2">
    <source>
        <dbReference type="Proteomes" id="UP001630127"/>
    </source>
</evidence>